<feature type="repeat" description="ANK" evidence="3">
    <location>
        <begin position="55"/>
        <end position="87"/>
    </location>
</feature>
<dbReference type="InterPro" id="IPR002110">
    <property type="entry name" value="Ankyrin_rpt"/>
</dbReference>
<name>A0A8H3ET72_9LECA</name>
<evidence type="ECO:0000313" key="4">
    <source>
        <dbReference type="EMBL" id="CAF9909973.1"/>
    </source>
</evidence>
<dbReference type="PANTHER" id="PTHR24166:SF48">
    <property type="entry name" value="PROTEIN VAPYRIN"/>
    <property type="match status" value="1"/>
</dbReference>
<dbReference type="EMBL" id="CAJPDR010000039">
    <property type="protein sequence ID" value="CAF9909973.1"/>
    <property type="molecule type" value="Genomic_DNA"/>
</dbReference>
<dbReference type="Pfam" id="PF12796">
    <property type="entry name" value="Ank_2"/>
    <property type="match status" value="1"/>
</dbReference>
<dbReference type="PROSITE" id="PS50297">
    <property type="entry name" value="ANK_REP_REGION"/>
    <property type="match status" value="2"/>
</dbReference>
<protein>
    <recommendedName>
        <fullName evidence="6">Ankyrin repeat protein</fullName>
    </recommendedName>
</protein>
<accession>A0A8H3ET72</accession>
<comment type="caution">
    <text evidence="4">The sequence shown here is derived from an EMBL/GenBank/DDBJ whole genome shotgun (WGS) entry which is preliminary data.</text>
</comment>
<sequence length="150" mass="15422">MKGWPSSLTASGLSTSIAGKMRGAHLYIGLLKTVTLILQAALIDANTIIEAEDNVAHTALHAAAGYGHESTVSLLLASGAHPNLLDRYGRTAMAGAARRGSVAIAKELLSNATNIDEQTDDGYATLADAAIEGRLAVIPLLLEAGAEMTA</sequence>
<dbReference type="PRINTS" id="PR01415">
    <property type="entry name" value="ANKYRIN"/>
</dbReference>
<keyword evidence="5" id="KW-1185">Reference proteome</keyword>
<dbReference type="Gene3D" id="1.25.40.20">
    <property type="entry name" value="Ankyrin repeat-containing domain"/>
    <property type="match status" value="1"/>
</dbReference>
<feature type="repeat" description="ANK" evidence="3">
    <location>
        <begin position="88"/>
        <end position="120"/>
    </location>
</feature>
<gene>
    <name evidence="4" type="ORF">ALECFALPRED_006122</name>
</gene>
<organism evidence="4 5">
    <name type="scientific">Alectoria fallacina</name>
    <dbReference type="NCBI Taxonomy" id="1903189"/>
    <lineage>
        <taxon>Eukaryota</taxon>
        <taxon>Fungi</taxon>
        <taxon>Dikarya</taxon>
        <taxon>Ascomycota</taxon>
        <taxon>Pezizomycotina</taxon>
        <taxon>Lecanoromycetes</taxon>
        <taxon>OSLEUM clade</taxon>
        <taxon>Lecanoromycetidae</taxon>
        <taxon>Lecanorales</taxon>
        <taxon>Lecanorineae</taxon>
        <taxon>Parmeliaceae</taxon>
        <taxon>Alectoria</taxon>
    </lineage>
</organism>
<proteinExistence type="predicted"/>
<dbReference type="InterPro" id="IPR036770">
    <property type="entry name" value="Ankyrin_rpt-contain_sf"/>
</dbReference>
<dbReference type="PROSITE" id="PS50088">
    <property type="entry name" value="ANK_REPEAT"/>
    <property type="match status" value="3"/>
</dbReference>
<evidence type="ECO:0000256" key="3">
    <source>
        <dbReference type="PROSITE-ProRule" id="PRU00023"/>
    </source>
</evidence>
<dbReference type="Proteomes" id="UP000664203">
    <property type="component" value="Unassembled WGS sequence"/>
</dbReference>
<reference evidence="4" key="1">
    <citation type="submission" date="2021-03" db="EMBL/GenBank/DDBJ databases">
        <authorList>
            <person name="Tagirdzhanova G."/>
        </authorList>
    </citation>
    <scope>NUCLEOTIDE SEQUENCE</scope>
</reference>
<dbReference type="SUPFAM" id="SSF48403">
    <property type="entry name" value="Ankyrin repeat"/>
    <property type="match status" value="1"/>
</dbReference>
<dbReference type="PANTHER" id="PTHR24166">
    <property type="entry name" value="ROLLING PEBBLES, ISOFORM B"/>
    <property type="match status" value="1"/>
</dbReference>
<evidence type="ECO:0000256" key="2">
    <source>
        <dbReference type="ARBA" id="ARBA00023043"/>
    </source>
</evidence>
<keyword evidence="2 3" id="KW-0040">ANK repeat</keyword>
<dbReference type="SMART" id="SM00248">
    <property type="entry name" value="ANK"/>
    <property type="match status" value="3"/>
</dbReference>
<keyword evidence="1" id="KW-0677">Repeat</keyword>
<feature type="repeat" description="ANK" evidence="3">
    <location>
        <begin position="121"/>
        <end position="150"/>
    </location>
</feature>
<evidence type="ECO:0000313" key="5">
    <source>
        <dbReference type="Proteomes" id="UP000664203"/>
    </source>
</evidence>
<evidence type="ECO:0000256" key="1">
    <source>
        <dbReference type="ARBA" id="ARBA00022737"/>
    </source>
</evidence>
<dbReference type="OrthoDB" id="20872at2759"/>
<evidence type="ECO:0008006" key="6">
    <source>
        <dbReference type="Google" id="ProtNLM"/>
    </source>
</evidence>
<dbReference type="AlphaFoldDB" id="A0A8H3ET72"/>
<dbReference type="InterPro" id="IPR050889">
    <property type="entry name" value="Dendritic_Spine_Reg/Scaffold"/>
</dbReference>